<sequence>MQERVFSAIDVVNLGHILTDPKPEDGSHLLPTWETGNKQVRHAILTQCRHRKRTKKSNSKANLAETEVIIAVISSEVSMVTNMKDWVVDLGLQAHLWE</sequence>
<evidence type="ECO:0000313" key="1">
    <source>
        <dbReference type="EMBL" id="RVX00115.1"/>
    </source>
</evidence>
<organism evidence="1 2">
    <name type="scientific">Vitis vinifera</name>
    <name type="common">Grape</name>
    <dbReference type="NCBI Taxonomy" id="29760"/>
    <lineage>
        <taxon>Eukaryota</taxon>
        <taxon>Viridiplantae</taxon>
        <taxon>Streptophyta</taxon>
        <taxon>Embryophyta</taxon>
        <taxon>Tracheophyta</taxon>
        <taxon>Spermatophyta</taxon>
        <taxon>Magnoliopsida</taxon>
        <taxon>eudicotyledons</taxon>
        <taxon>Gunneridae</taxon>
        <taxon>Pentapetalae</taxon>
        <taxon>rosids</taxon>
        <taxon>Vitales</taxon>
        <taxon>Vitaceae</taxon>
        <taxon>Viteae</taxon>
        <taxon>Vitis</taxon>
    </lineage>
</organism>
<evidence type="ECO:0000313" key="2">
    <source>
        <dbReference type="Proteomes" id="UP000288805"/>
    </source>
</evidence>
<comment type="caution">
    <text evidence="1">The sequence shown here is derived from an EMBL/GenBank/DDBJ whole genome shotgun (WGS) entry which is preliminary data.</text>
</comment>
<dbReference type="Proteomes" id="UP000288805">
    <property type="component" value="Unassembled WGS sequence"/>
</dbReference>
<proteinExistence type="predicted"/>
<reference evidence="1 2" key="1">
    <citation type="journal article" date="2018" name="PLoS Genet.">
        <title>Population sequencing reveals clonal diversity and ancestral inbreeding in the grapevine cultivar Chardonnay.</title>
        <authorList>
            <person name="Roach M.J."/>
            <person name="Johnson D.L."/>
            <person name="Bohlmann J."/>
            <person name="van Vuuren H.J."/>
            <person name="Jones S.J."/>
            <person name="Pretorius I.S."/>
            <person name="Schmidt S.A."/>
            <person name="Borneman A.R."/>
        </authorList>
    </citation>
    <scope>NUCLEOTIDE SEQUENCE [LARGE SCALE GENOMIC DNA]</scope>
    <source>
        <strain evidence="2">cv. Chardonnay</strain>
        <tissue evidence="1">Leaf</tissue>
    </source>
</reference>
<gene>
    <name evidence="1" type="ORF">CK203_026568</name>
</gene>
<accession>A0A438IUJ3</accession>
<protein>
    <submittedName>
        <fullName evidence="1">Uncharacterized protein</fullName>
    </submittedName>
</protein>
<dbReference type="EMBL" id="QGNW01000083">
    <property type="protein sequence ID" value="RVX00115.1"/>
    <property type="molecule type" value="Genomic_DNA"/>
</dbReference>
<name>A0A438IUJ3_VITVI</name>
<dbReference type="AlphaFoldDB" id="A0A438IUJ3"/>